<reference evidence="2" key="1">
    <citation type="submission" date="2017-08" db="EMBL/GenBank/DDBJ databases">
        <title>A dynamic microbial community with high functional redundancy inhabits the cold, oxic subseafloor aquifer.</title>
        <authorList>
            <person name="Tully B.J."/>
            <person name="Wheat C.G."/>
            <person name="Glazer B.T."/>
            <person name="Huber J.A."/>
        </authorList>
    </citation>
    <scope>NUCLEOTIDE SEQUENCE [LARGE SCALE GENOMIC DNA]</scope>
</reference>
<evidence type="ECO:0000313" key="2">
    <source>
        <dbReference type="Proteomes" id="UP000218113"/>
    </source>
</evidence>
<protein>
    <submittedName>
        <fullName evidence="1">Uncharacterized protein</fullName>
    </submittedName>
</protein>
<accession>A0A2A4TAF7</accession>
<gene>
    <name evidence="1" type="ORF">COB67_01225</name>
</gene>
<name>A0A2A4TAF7_9DELT</name>
<sequence>MKHYRLFSLRQSQHGRNIKKRVQGDFQAFLDQALTDNEQLTPTPKPMGSLPHRNSKLSVLADLSV</sequence>
<organism evidence="1 2">
    <name type="scientific">SAR324 cluster bacterium</name>
    <dbReference type="NCBI Taxonomy" id="2024889"/>
    <lineage>
        <taxon>Bacteria</taxon>
        <taxon>Deltaproteobacteria</taxon>
        <taxon>SAR324 cluster</taxon>
    </lineage>
</organism>
<proteinExistence type="predicted"/>
<comment type="caution">
    <text evidence="1">The sequence shown here is derived from an EMBL/GenBank/DDBJ whole genome shotgun (WGS) entry which is preliminary data.</text>
</comment>
<dbReference type="EMBL" id="NVSR01000003">
    <property type="protein sequence ID" value="PCI30600.1"/>
    <property type="molecule type" value="Genomic_DNA"/>
</dbReference>
<dbReference type="AlphaFoldDB" id="A0A2A4TAF7"/>
<evidence type="ECO:0000313" key="1">
    <source>
        <dbReference type="EMBL" id="PCI30600.1"/>
    </source>
</evidence>
<dbReference type="Proteomes" id="UP000218113">
    <property type="component" value="Unassembled WGS sequence"/>
</dbReference>